<dbReference type="Proteomes" id="UP000198565">
    <property type="component" value="Unassembled WGS sequence"/>
</dbReference>
<dbReference type="GO" id="GO:0070043">
    <property type="term" value="F:rRNA (guanine-N7-)-methyltransferase activity"/>
    <property type="evidence" value="ECO:0007669"/>
    <property type="project" value="UniProtKB-UniRule"/>
</dbReference>
<feature type="binding site" evidence="6">
    <location>
        <begin position="128"/>
        <end position="129"/>
    </location>
    <ligand>
        <name>S-adenosyl-L-methionine</name>
        <dbReference type="ChEBI" id="CHEBI:59789"/>
    </ligand>
</feature>
<evidence type="ECO:0000313" key="8">
    <source>
        <dbReference type="EMBL" id="SFL74579.1"/>
    </source>
</evidence>
<gene>
    <name evidence="6" type="primary">rsmG</name>
    <name evidence="8" type="ORF">SAMN04487943_103397</name>
</gene>
<feature type="binding site" evidence="6">
    <location>
        <position position="77"/>
    </location>
    <ligand>
        <name>S-adenosyl-L-methionine</name>
        <dbReference type="ChEBI" id="CHEBI:59789"/>
    </ligand>
</feature>
<protein>
    <recommendedName>
        <fullName evidence="6">Ribosomal RNA small subunit methyltransferase G</fullName>
        <ecNumber evidence="6">2.1.1.-</ecNumber>
    </recommendedName>
    <alternativeName>
        <fullName evidence="6">16S rRNA 7-methylguanosine methyltransferase</fullName>
        <shortName evidence="6">16S rRNA m7G methyltransferase</shortName>
    </alternativeName>
</protein>
<dbReference type="AlphaFoldDB" id="A0A1I4K7J8"/>
<evidence type="ECO:0000256" key="7">
    <source>
        <dbReference type="SAM" id="MobiDB-lite"/>
    </source>
</evidence>
<evidence type="ECO:0000256" key="2">
    <source>
        <dbReference type="ARBA" id="ARBA00022552"/>
    </source>
</evidence>
<keyword evidence="5 6" id="KW-0949">S-adenosyl-L-methionine</keyword>
<dbReference type="RefSeq" id="WP_091483104.1">
    <property type="nucleotide sequence ID" value="NZ_FOTR01000003.1"/>
</dbReference>
<feature type="compositionally biased region" description="Basic residues" evidence="7">
    <location>
        <begin position="216"/>
        <end position="227"/>
    </location>
</feature>
<reference evidence="9" key="1">
    <citation type="submission" date="2016-10" db="EMBL/GenBank/DDBJ databases">
        <authorList>
            <person name="Varghese N."/>
            <person name="Submissions S."/>
        </authorList>
    </citation>
    <scope>NUCLEOTIDE SEQUENCE [LARGE SCALE GENOMIC DNA]</scope>
    <source>
        <strain evidence="9">CGMCC 1.4250</strain>
    </source>
</reference>
<feature type="binding site" evidence="6">
    <location>
        <position position="82"/>
    </location>
    <ligand>
        <name>S-adenosyl-L-methionine</name>
        <dbReference type="ChEBI" id="CHEBI:59789"/>
    </ligand>
</feature>
<dbReference type="FunFam" id="3.40.50.150:FF:000041">
    <property type="entry name" value="Ribosomal RNA small subunit methyltransferase G"/>
    <property type="match status" value="1"/>
</dbReference>
<dbReference type="PANTHER" id="PTHR31760">
    <property type="entry name" value="S-ADENOSYL-L-METHIONINE-DEPENDENT METHYLTRANSFERASES SUPERFAMILY PROTEIN"/>
    <property type="match status" value="1"/>
</dbReference>
<feature type="binding site" evidence="6">
    <location>
        <position position="147"/>
    </location>
    <ligand>
        <name>S-adenosyl-L-methionine</name>
        <dbReference type="ChEBI" id="CHEBI:59789"/>
    </ligand>
</feature>
<evidence type="ECO:0000313" key="9">
    <source>
        <dbReference type="Proteomes" id="UP000198565"/>
    </source>
</evidence>
<keyword evidence="3 6" id="KW-0489">Methyltransferase</keyword>
<dbReference type="OrthoDB" id="9808773at2"/>
<dbReference type="CDD" id="cd02440">
    <property type="entry name" value="AdoMet_MTases"/>
    <property type="match status" value="1"/>
</dbReference>
<comment type="function">
    <text evidence="6">Specifically methylates the N7 position of guanine in position 535 of 16S rRNA.</text>
</comment>
<dbReference type="Gene3D" id="3.40.50.150">
    <property type="entry name" value="Vaccinia Virus protein VP39"/>
    <property type="match status" value="1"/>
</dbReference>
<dbReference type="STRING" id="334253.SAMN04487943_103397"/>
<dbReference type="Pfam" id="PF02527">
    <property type="entry name" value="GidB"/>
    <property type="match status" value="1"/>
</dbReference>
<keyword evidence="1 6" id="KW-0963">Cytoplasm</keyword>
<keyword evidence="4 6" id="KW-0808">Transferase</keyword>
<evidence type="ECO:0000256" key="6">
    <source>
        <dbReference type="HAMAP-Rule" id="MF_00074"/>
    </source>
</evidence>
<evidence type="ECO:0000256" key="3">
    <source>
        <dbReference type="ARBA" id="ARBA00022603"/>
    </source>
</evidence>
<keyword evidence="9" id="KW-1185">Reference proteome</keyword>
<dbReference type="EC" id="2.1.1.-" evidence="6"/>
<dbReference type="SUPFAM" id="SSF53335">
    <property type="entry name" value="S-adenosyl-L-methionine-dependent methyltransferases"/>
    <property type="match status" value="1"/>
</dbReference>
<organism evidence="8 9">
    <name type="scientific">Gracilibacillus orientalis</name>
    <dbReference type="NCBI Taxonomy" id="334253"/>
    <lineage>
        <taxon>Bacteria</taxon>
        <taxon>Bacillati</taxon>
        <taxon>Bacillota</taxon>
        <taxon>Bacilli</taxon>
        <taxon>Bacillales</taxon>
        <taxon>Bacillaceae</taxon>
        <taxon>Gracilibacillus</taxon>
    </lineage>
</organism>
<name>A0A1I4K7J8_9BACI</name>
<comment type="similarity">
    <text evidence="6">Belongs to the methyltransferase superfamily. RNA methyltransferase RsmG family.</text>
</comment>
<dbReference type="NCBIfam" id="TIGR00138">
    <property type="entry name" value="rsmG_gidB"/>
    <property type="match status" value="1"/>
</dbReference>
<dbReference type="InterPro" id="IPR029063">
    <property type="entry name" value="SAM-dependent_MTases_sf"/>
</dbReference>
<accession>A0A1I4K7J8</accession>
<evidence type="ECO:0000256" key="1">
    <source>
        <dbReference type="ARBA" id="ARBA00022490"/>
    </source>
</evidence>
<comment type="subcellular location">
    <subcellularLocation>
        <location evidence="6">Cytoplasm</location>
    </subcellularLocation>
</comment>
<evidence type="ECO:0000256" key="5">
    <source>
        <dbReference type="ARBA" id="ARBA00022691"/>
    </source>
</evidence>
<dbReference type="PANTHER" id="PTHR31760:SF0">
    <property type="entry name" value="S-ADENOSYL-L-METHIONINE-DEPENDENT METHYLTRANSFERASES SUPERFAMILY PROTEIN"/>
    <property type="match status" value="1"/>
</dbReference>
<dbReference type="InterPro" id="IPR003682">
    <property type="entry name" value="rRNA_ssu_MeTfrase_G"/>
</dbReference>
<dbReference type="EMBL" id="FOTR01000003">
    <property type="protein sequence ID" value="SFL74579.1"/>
    <property type="molecule type" value="Genomic_DNA"/>
</dbReference>
<keyword evidence="2 6" id="KW-0698">rRNA processing</keyword>
<dbReference type="PIRSF" id="PIRSF003078">
    <property type="entry name" value="GidB"/>
    <property type="match status" value="1"/>
</dbReference>
<sequence>MNLLSFQEHLKREGIEITEKQLQQFETYFHVLVEWNEKMNLTAITDKEEVYAKHFYDSITAAFYFDFTNEFHVCDVGAGAGFPSIPLKILFPQIQVTIVDSLNKRITFLNHLATELELEGVSFYHDRAELFGKNEQFRHKFDVVMARAVARTSVLSELCLPLLRTNGTFIAMKGSNVDEELADAEDAMELLGGKLQRVGHFSLPENNGERNIVIVSKKRKTPKKFPRKPGVPNKNPL</sequence>
<dbReference type="HAMAP" id="MF_00074">
    <property type="entry name" value="16SrRNA_methyltr_G"/>
    <property type="match status" value="1"/>
</dbReference>
<feature type="region of interest" description="Disordered" evidence="7">
    <location>
        <begin position="216"/>
        <end position="237"/>
    </location>
</feature>
<evidence type="ECO:0000256" key="4">
    <source>
        <dbReference type="ARBA" id="ARBA00022679"/>
    </source>
</evidence>
<proteinExistence type="inferred from homology"/>
<comment type="caution">
    <text evidence="6">Lacks conserved residue(s) required for the propagation of feature annotation.</text>
</comment>
<dbReference type="GO" id="GO:0005829">
    <property type="term" value="C:cytosol"/>
    <property type="evidence" value="ECO:0007669"/>
    <property type="project" value="TreeGrafter"/>
</dbReference>